<evidence type="ECO:0000256" key="3">
    <source>
        <dbReference type="ARBA" id="ARBA00022643"/>
    </source>
</evidence>
<dbReference type="SMART" id="SM00903">
    <property type="entry name" value="Flavin_Reduct"/>
    <property type="match status" value="1"/>
</dbReference>
<name>A0ABW5E2T2_9BACT</name>
<evidence type="ECO:0000313" key="7">
    <source>
        <dbReference type="Proteomes" id="UP001597297"/>
    </source>
</evidence>
<dbReference type="InterPro" id="IPR012349">
    <property type="entry name" value="Split_barrel_FMN-bd"/>
</dbReference>
<keyword evidence="2" id="KW-0285">Flavoprotein</keyword>
<proteinExistence type="inferred from homology"/>
<dbReference type="PANTHER" id="PTHR33798:SF5">
    <property type="entry name" value="FLAVIN REDUCTASE LIKE DOMAIN-CONTAINING PROTEIN"/>
    <property type="match status" value="1"/>
</dbReference>
<comment type="cofactor">
    <cofactor evidence="1">
        <name>FMN</name>
        <dbReference type="ChEBI" id="CHEBI:58210"/>
    </cofactor>
</comment>
<evidence type="ECO:0000256" key="4">
    <source>
        <dbReference type="ARBA" id="ARBA00038054"/>
    </source>
</evidence>
<keyword evidence="3" id="KW-0288">FMN</keyword>
<dbReference type="Gene3D" id="2.30.110.10">
    <property type="entry name" value="Electron Transport, Fmn-binding Protein, Chain A"/>
    <property type="match status" value="1"/>
</dbReference>
<accession>A0ABW5E2T2</accession>
<evidence type="ECO:0000256" key="1">
    <source>
        <dbReference type="ARBA" id="ARBA00001917"/>
    </source>
</evidence>
<dbReference type="EMBL" id="JBHUJC010000011">
    <property type="protein sequence ID" value="MFD2275583.1"/>
    <property type="molecule type" value="Genomic_DNA"/>
</dbReference>
<reference evidence="7" key="1">
    <citation type="journal article" date="2019" name="Int. J. Syst. Evol. Microbiol.">
        <title>The Global Catalogue of Microorganisms (GCM) 10K type strain sequencing project: providing services to taxonomists for standard genome sequencing and annotation.</title>
        <authorList>
            <consortium name="The Broad Institute Genomics Platform"/>
            <consortium name="The Broad Institute Genome Sequencing Center for Infectious Disease"/>
            <person name="Wu L."/>
            <person name="Ma J."/>
        </authorList>
    </citation>
    <scope>NUCLEOTIDE SEQUENCE [LARGE SCALE GENOMIC DNA]</scope>
    <source>
        <strain evidence="7">JCM 16545</strain>
    </source>
</reference>
<evidence type="ECO:0000313" key="6">
    <source>
        <dbReference type="EMBL" id="MFD2275583.1"/>
    </source>
</evidence>
<comment type="caution">
    <text evidence="6">The sequence shown here is derived from an EMBL/GenBank/DDBJ whole genome shotgun (WGS) entry which is preliminary data.</text>
</comment>
<feature type="domain" description="Flavin reductase like" evidence="5">
    <location>
        <begin position="22"/>
        <end position="174"/>
    </location>
</feature>
<dbReference type="PANTHER" id="PTHR33798">
    <property type="entry name" value="FLAVOPROTEIN OXYGENASE"/>
    <property type="match status" value="1"/>
</dbReference>
<dbReference type="SUPFAM" id="SSF50475">
    <property type="entry name" value="FMN-binding split barrel"/>
    <property type="match status" value="1"/>
</dbReference>
<dbReference type="GO" id="GO:0016491">
    <property type="term" value="F:oxidoreductase activity"/>
    <property type="evidence" value="ECO:0007669"/>
    <property type="project" value="UniProtKB-KW"/>
</dbReference>
<protein>
    <submittedName>
        <fullName evidence="6">Flavin reductase family protein</fullName>
        <ecNumber evidence="6">1.5.1.-</ecNumber>
    </submittedName>
</protein>
<organism evidence="6 7">
    <name type="scientific">Rubritalea spongiae</name>
    <dbReference type="NCBI Taxonomy" id="430797"/>
    <lineage>
        <taxon>Bacteria</taxon>
        <taxon>Pseudomonadati</taxon>
        <taxon>Verrucomicrobiota</taxon>
        <taxon>Verrucomicrobiia</taxon>
        <taxon>Verrucomicrobiales</taxon>
        <taxon>Rubritaleaceae</taxon>
        <taxon>Rubritalea</taxon>
    </lineage>
</organism>
<gene>
    <name evidence="6" type="ORF">ACFSQZ_03790</name>
</gene>
<dbReference type="Proteomes" id="UP001597297">
    <property type="component" value="Unassembled WGS sequence"/>
</dbReference>
<evidence type="ECO:0000256" key="2">
    <source>
        <dbReference type="ARBA" id="ARBA00022630"/>
    </source>
</evidence>
<dbReference type="Pfam" id="PF01613">
    <property type="entry name" value="Flavin_Reduct"/>
    <property type="match status" value="1"/>
</dbReference>
<keyword evidence="7" id="KW-1185">Reference proteome</keyword>
<dbReference type="RefSeq" id="WP_377094721.1">
    <property type="nucleotide sequence ID" value="NZ_JBHSJM010000001.1"/>
</dbReference>
<dbReference type="EC" id="1.5.1.-" evidence="6"/>
<keyword evidence="6" id="KW-0560">Oxidoreductase</keyword>
<comment type="similarity">
    <text evidence="4">Belongs to the flavoredoxin family.</text>
</comment>
<dbReference type="InterPro" id="IPR002563">
    <property type="entry name" value="Flavin_Rdtase-like_dom"/>
</dbReference>
<sequence>MQSVEFDLDGTHRDKAYSILAGVITPRPIAWVTTKNEDDSTNVAPFSFFNCFGSCPPLVIFAPGNKEPGTPKDTARNIRRQREFVIHTVDATVAEAMCQSSASLPYGQSEIDTNQLTLVNSSSISTPRIAEAPVALECTEHSTIEIGSNRLVLGIVHKVHVRSGLMDPDSCRIDQRSYQPIGRMASPDWYCNTEKLFKMSIT</sequence>
<evidence type="ECO:0000259" key="5">
    <source>
        <dbReference type="SMART" id="SM00903"/>
    </source>
</evidence>